<dbReference type="Proteomes" id="UP000177528">
    <property type="component" value="Unassembled WGS sequence"/>
</dbReference>
<dbReference type="SUPFAM" id="SSF63817">
    <property type="entry name" value="Sortase"/>
    <property type="match status" value="1"/>
</dbReference>
<dbReference type="EMBL" id="MHHR01000016">
    <property type="protein sequence ID" value="OGY34304.1"/>
    <property type="molecule type" value="Genomic_DNA"/>
</dbReference>
<gene>
    <name evidence="3" type="ORF">A3D99_04525</name>
</gene>
<keyword evidence="1" id="KW-0378">Hydrolase</keyword>
<dbReference type="GO" id="GO:0016787">
    <property type="term" value="F:hydrolase activity"/>
    <property type="evidence" value="ECO:0007669"/>
    <property type="project" value="UniProtKB-KW"/>
</dbReference>
<dbReference type="InterPro" id="IPR042003">
    <property type="entry name" value="Sortase_E"/>
</dbReference>
<comment type="caution">
    <text evidence="3">The sequence shown here is derived from an EMBL/GenBank/DDBJ whole genome shotgun (WGS) entry which is preliminary data.</text>
</comment>
<protein>
    <recommendedName>
        <fullName evidence="5">Sortase</fullName>
    </recommendedName>
</protein>
<sequence>MQNEPEYLIPSTPRRSVALLFIGTFICAFFFMLGIALGTITFSPLLDSNVLGAKDTTSDHLPPSSERIIPFSTPAPDPVIAPYPVQIPINPPYNPAEATTNWIRIPTIGVAVPVIQSASIADTDVIATLDKGAALYPNGVRPGAIGNVFISAHSTGEPWRGPYRFAFIRINELKLGDSVHIDWQGARYSYRITKNEIVTPTADFRVISDRPVPTISIMACWPLWSTKSRMLVHGELTNITQLTRPIAL</sequence>
<dbReference type="Pfam" id="PF04203">
    <property type="entry name" value="Sortase"/>
    <property type="match status" value="1"/>
</dbReference>
<evidence type="ECO:0000256" key="2">
    <source>
        <dbReference type="SAM" id="Phobius"/>
    </source>
</evidence>
<feature type="transmembrane region" description="Helical" evidence="2">
    <location>
        <begin position="17"/>
        <end position="40"/>
    </location>
</feature>
<dbReference type="CDD" id="cd05830">
    <property type="entry name" value="Sortase_E"/>
    <property type="match status" value="1"/>
</dbReference>
<name>A0A1G1X2Y8_9BACT</name>
<evidence type="ECO:0000313" key="3">
    <source>
        <dbReference type="EMBL" id="OGY34304.1"/>
    </source>
</evidence>
<evidence type="ECO:0000256" key="1">
    <source>
        <dbReference type="ARBA" id="ARBA00022801"/>
    </source>
</evidence>
<accession>A0A1G1X2Y8</accession>
<dbReference type="InterPro" id="IPR023365">
    <property type="entry name" value="Sortase_dom-sf"/>
</dbReference>
<proteinExistence type="predicted"/>
<dbReference type="AlphaFoldDB" id="A0A1G1X2Y8"/>
<dbReference type="Gene3D" id="2.40.260.10">
    <property type="entry name" value="Sortase"/>
    <property type="match status" value="1"/>
</dbReference>
<keyword evidence="2" id="KW-0812">Transmembrane</keyword>
<keyword evidence="2" id="KW-1133">Transmembrane helix</keyword>
<reference evidence="3 4" key="1">
    <citation type="journal article" date="2016" name="Nat. Commun.">
        <title>Thousands of microbial genomes shed light on interconnected biogeochemical processes in an aquifer system.</title>
        <authorList>
            <person name="Anantharaman K."/>
            <person name="Brown C.T."/>
            <person name="Hug L.A."/>
            <person name="Sharon I."/>
            <person name="Castelle C.J."/>
            <person name="Probst A.J."/>
            <person name="Thomas B.C."/>
            <person name="Singh A."/>
            <person name="Wilkins M.J."/>
            <person name="Karaoz U."/>
            <person name="Brodie E.L."/>
            <person name="Williams K.H."/>
            <person name="Hubbard S.S."/>
            <person name="Banfield J.F."/>
        </authorList>
    </citation>
    <scope>NUCLEOTIDE SEQUENCE [LARGE SCALE GENOMIC DNA]</scope>
</reference>
<evidence type="ECO:0008006" key="5">
    <source>
        <dbReference type="Google" id="ProtNLM"/>
    </source>
</evidence>
<organism evidence="3 4">
    <name type="scientific">Candidatus Andersenbacteria bacterium RIFCSPHIGHO2_12_FULL_45_11</name>
    <dbReference type="NCBI Taxonomy" id="1797281"/>
    <lineage>
        <taxon>Bacteria</taxon>
        <taxon>Candidatus Anderseniibacteriota</taxon>
    </lineage>
</organism>
<keyword evidence="2" id="KW-0472">Membrane</keyword>
<dbReference type="InterPro" id="IPR005754">
    <property type="entry name" value="Sortase"/>
</dbReference>
<evidence type="ECO:0000313" key="4">
    <source>
        <dbReference type="Proteomes" id="UP000177528"/>
    </source>
</evidence>